<dbReference type="PANTHER" id="PTHR11012">
    <property type="entry name" value="PROTEIN KINASE-LIKE DOMAIN-CONTAINING"/>
    <property type="match status" value="1"/>
</dbReference>
<dbReference type="Proteomes" id="UP000625711">
    <property type="component" value="Unassembled WGS sequence"/>
</dbReference>
<protein>
    <recommendedName>
        <fullName evidence="1">CHK kinase-like domain-containing protein</fullName>
    </recommendedName>
</protein>
<dbReference type="SMART" id="SM00587">
    <property type="entry name" value="CHK"/>
    <property type="match status" value="1"/>
</dbReference>
<dbReference type="InterPro" id="IPR004119">
    <property type="entry name" value="EcKL"/>
</dbReference>
<accession>A0A834M4P9</accession>
<dbReference type="AlphaFoldDB" id="A0A834M4P9"/>
<name>A0A834M4P9_RHYFE</name>
<evidence type="ECO:0000313" key="2">
    <source>
        <dbReference type="EMBL" id="KAF7271946.1"/>
    </source>
</evidence>
<gene>
    <name evidence="2" type="ORF">GWI33_015244</name>
</gene>
<feature type="domain" description="CHK kinase-like" evidence="1">
    <location>
        <begin position="140"/>
        <end position="324"/>
    </location>
</feature>
<reference evidence="2" key="1">
    <citation type="submission" date="2020-08" db="EMBL/GenBank/DDBJ databases">
        <title>Genome sequencing and assembly of the red palm weevil Rhynchophorus ferrugineus.</title>
        <authorList>
            <person name="Dias G.B."/>
            <person name="Bergman C.M."/>
            <person name="Manee M."/>
        </authorList>
    </citation>
    <scope>NUCLEOTIDE SEQUENCE</scope>
    <source>
        <strain evidence="2">AA-2017</strain>
        <tissue evidence="2">Whole larva</tissue>
    </source>
</reference>
<keyword evidence="3" id="KW-1185">Reference proteome</keyword>
<organism evidence="2 3">
    <name type="scientific">Rhynchophorus ferrugineus</name>
    <name type="common">Red palm weevil</name>
    <name type="synonym">Curculio ferrugineus</name>
    <dbReference type="NCBI Taxonomy" id="354439"/>
    <lineage>
        <taxon>Eukaryota</taxon>
        <taxon>Metazoa</taxon>
        <taxon>Ecdysozoa</taxon>
        <taxon>Arthropoda</taxon>
        <taxon>Hexapoda</taxon>
        <taxon>Insecta</taxon>
        <taxon>Pterygota</taxon>
        <taxon>Neoptera</taxon>
        <taxon>Endopterygota</taxon>
        <taxon>Coleoptera</taxon>
        <taxon>Polyphaga</taxon>
        <taxon>Cucujiformia</taxon>
        <taxon>Curculionidae</taxon>
        <taxon>Dryophthorinae</taxon>
        <taxon>Rhynchophorus</taxon>
    </lineage>
</organism>
<dbReference type="Gene3D" id="3.90.1200.10">
    <property type="match status" value="1"/>
</dbReference>
<dbReference type="Pfam" id="PF02958">
    <property type="entry name" value="EcKL"/>
    <property type="match status" value="1"/>
</dbReference>
<evidence type="ECO:0000259" key="1">
    <source>
        <dbReference type="SMART" id="SM00587"/>
    </source>
</evidence>
<dbReference type="InterPro" id="IPR011009">
    <property type="entry name" value="Kinase-like_dom_sf"/>
</dbReference>
<evidence type="ECO:0000313" key="3">
    <source>
        <dbReference type="Proteomes" id="UP000625711"/>
    </source>
</evidence>
<dbReference type="OrthoDB" id="190089at2759"/>
<proteinExistence type="predicted"/>
<dbReference type="EMBL" id="JAACXV010013877">
    <property type="protein sequence ID" value="KAF7271946.1"/>
    <property type="molecule type" value="Genomic_DNA"/>
</dbReference>
<sequence length="396" mass="46193">MDDQGTLHIIPDLDQLIDERLPCDQSRIISTNYSRMSTLEACYGYKVLMIDFELVNTTTGEQWELYAVAKIVPNKSEIEKSYEIQTTFKKELGLYMTARDSLNKFLKSKGQLNGIEIMPTPFGGRFNIDGSDTMDEHAVLIVSNLKKYGFRRFDKKRGFDLECSNTVLKALAEFHGSALGLKINHPEEFEQNIKNHLTDSHSSRSRHKITRDQMTEVLKEESFSCEVIQKATEIFDRRSIKNSREPWATIIHNNTKVDNILIRFDKYDRPSAVKLIDFRLSEYQSPARDLLHFLFTSVQLDVLESHLDDLIDFYYHTLFNQLQKLDVDTWFFARWSFNEELKVAASQSEFFKTVSTLNATFSSNLDVSKGRVIDPMHRKRLCFLVKEFNRRDWLCL</sequence>
<dbReference type="SUPFAM" id="SSF56112">
    <property type="entry name" value="Protein kinase-like (PK-like)"/>
    <property type="match status" value="1"/>
</dbReference>
<dbReference type="InterPro" id="IPR015897">
    <property type="entry name" value="CHK_kinase-like"/>
</dbReference>
<dbReference type="PANTHER" id="PTHR11012:SF55">
    <property type="entry name" value="BHLH DOMAIN-CONTAINING PROTEIN"/>
    <property type="match status" value="1"/>
</dbReference>
<comment type="caution">
    <text evidence="2">The sequence shown here is derived from an EMBL/GenBank/DDBJ whole genome shotgun (WGS) entry which is preliminary data.</text>
</comment>